<gene>
    <name evidence="2" type="ORF">JI741_21685</name>
</gene>
<comment type="caution">
    <text evidence="2">The sequence shown here is derived from an EMBL/GenBank/DDBJ whole genome shotgun (WGS) entry which is preliminary data.</text>
</comment>
<evidence type="ECO:0000313" key="2">
    <source>
        <dbReference type="EMBL" id="MBL0743858.1"/>
    </source>
</evidence>
<organism evidence="2 3">
    <name type="scientific">Chryseolinea lacunae</name>
    <dbReference type="NCBI Taxonomy" id="2801331"/>
    <lineage>
        <taxon>Bacteria</taxon>
        <taxon>Pseudomonadati</taxon>
        <taxon>Bacteroidota</taxon>
        <taxon>Cytophagia</taxon>
        <taxon>Cytophagales</taxon>
        <taxon>Fulvivirgaceae</taxon>
        <taxon>Chryseolinea</taxon>
    </lineage>
</organism>
<evidence type="ECO:0000256" key="1">
    <source>
        <dbReference type="SAM" id="SignalP"/>
    </source>
</evidence>
<protein>
    <recommendedName>
        <fullName evidence="4">Transporter</fullName>
    </recommendedName>
</protein>
<reference evidence="2 3" key="1">
    <citation type="submission" date="2021-01" db="EMBL/GenBank/DDBJ databases">
        <title>Chryseolinea sp. Jin1 Genome sequencing and assembly.</title>
        <authorList>
            <person name="Kim I."/>
        </authorList>
    </citation>
    <scope>NUCLEOTIDE SEQUENCE [LARGE SCALE GENOMIC DNA]</scope>
    <source>
        <strain evidence="2 3">Jin1</strain>
    </source>
</reference>
<dbReference type="RefSeq" id="WP_202013402.1">
    <property type="nucleotide sequence ID" value="NZ_JAERRB010000008.1"/>
</dbReference>
<keyword evidence="1" id="KW-0732">Signal</keyword>
<dbReference type="Proteomes" id="UP000613030">
    <property type="component" value="Unassembled WGS sequence"/>
</dbReference>
<name>A0ABS1KX32_9BACT</name>
<dbReference type="SUPFAM" id="SSF56925">
    <property type="entry name" value="OMPA-like"/>
    <property type="match status" value="1"/>
</dbReference>
<sequence length="306" mass="34719">MKATGSIVVLLLIACANLHAQNIDQDKLLRMRDSLDNLLVINPSASAILVKRRELELYSYNSFLSSKQFNDKTGSNANLAGKQLLFNSLFQINYGASRNRRFNIGVDVNFRAYRYDIDKNSQVISLFKDNPGNERSVTYVGPRVRLQPFRRANNFTFQSYVWIPVAQKELQTSLGSNKVNWGNTLFFYKYFSPKLGIFTQLNFAFAFPSGNSETGSKTEFYLPASVSLSYVATRKDLLFATLSYSWTNTDVSHVTEGADSDFVQYGAGYQHLFSKHFFVNASYTGTLMARNYGMWSGVNVCVRYVF</sequence>
<accession>A0ABS1KX32</accession>
<keyword evidence="3" id="KW-1185">Reference proteome</keyword>
<proteinExistence type="predicted"/>
<dbReference type="EMBL" id="JAERRB010000008">
    <property type="protein sequence ID" value="MBL0743858.1"/>
    <property type="molecule type" value="Genomic_DNA"/>
</dbReference>
<dbReference type="InterPro" id="IPR011250">
    <property type="entry name" value="OMP/PagP_B-barrel"/>
</dbReference>
<evidence type="ECO:0000313" key="3">
    <source>
        <dbReference type="Proteomes" id="UP000613030"/>
    </source>
</evidence>
<dbReference type="PROSITE" id="PS51257">
    <property type="entry name" value="PROKAR_LIPOPROTEIN"/>
    <property type="match status" value="1"/>
</dbReference>
<feature type="chain" id="PRO_5045676824" description="Transporter" evidence="1">
    <location>
        <begin position="21"/>
        <end position="306"/>
    </location>
</feature>
<feature type="signal peptide" evidence="1">
    <location>
        <begin position="1"/>
        <end position="20"/>
    </location>
</feature>
<evidence type="ECO:0008006" key="4">
    <source>
        <dbReference type="Google" id="ProtNLM"/>
    </source>
</evidence>